<dbReference type="EMBL" id="LIAE01005981">
    <property type="protein sequence ID" value="PAV92822.1"/>
    <property type="molecule type" value="Genomic_DNA"/>
</dbReference>
<comment type="caution">
    <text evidence="1">The sequence shown here is derived from an EMBL/GenBank/DDBJ whole genome shotgun (WGS) entry which is preliminary data.</text>
</comment>
<sequence length="432" mass="46633">MARLCVERGAEAAWARHRGDARVEIREADRRLARGNLCALAVEERGGAAGVERFGGGLCARSEIGCAVGDDKRRRRVEQHGVAIRARLSIEQAAQCGGVIGRVTAADGGERVAGQAGVFRRDARWQRRAADIHREAGAGGGELVQALFARNHRGACGAELFQRLGIEAGVIGAGDADQLVRHARRIGERPHQVEDRTLADAAADRRDPRHRRVMVGGEEEGDADIGEASLRGRAGDLHVEAERLQRIRSAGLGRGGTVAVLGDRYAAGRDDQRDGGRDVERMMPVTARAADVDRAIGSGDRDQAGTQGTGGLGDFDAGFAAIGQSEQEVADRLCRDARVEDIGKRLRRAFARQRGRWIGKQDDAGHGRSRTGMPAIVRKLASMAWPCSVAMLSGWNCTPWIGRCSWRKPMTMPSWVRALTTRGEATSLTIRL</sequence>
<dbReference type="AlphaFoldDB" id="A0A2A2M304"/>
<protein>
    <submittedName>
        <fullName evidence="1">Uncharacterized protein</fullName>
    </submittedName>
</protein>
<name>A0A2A2M304_9BILA</name>
<organism evidence="1 2">
    <name type="scientific">Diploscapter pachys</name>
    <dbReference type="NCBI Taxonomy" id="2018661"/>
    <lineage>
        <taxon>Eukaryota</taxon>
        <taxon>Metazoa</taxon>
        <taxon>Ecdysozoa</taxon>
        <taxon>Nematoda</taxon>
        <taxon>Chromadorea</taxon>
        <taxon>Rhabditida</taxon>
        <taxon>Rhabditina</taxon>
        <taxon>Rhabditomorpha</taxon>
        <taxon>Rhabditoidea</taxon>
        <taxon>Rhabditidae</taxon>
        <taxon>Diploscapter</taxon>
    </lineage>
</organism>
<evidence type="ECO:0000313" key="2">
    <source>
        <dbReference type="Proteomes" id="UP000218231"/>
    </source>
</evidence>
<evidence type="ECO:0000313" key="1">
    <source>
        <dbReference type="EMBL" id="PAV92822.1"/>
    </source>
</evidence>
<reference evidence="1 2" key="1">
    <citation type="journal article" date="2017" name="Curr. Biol.">
        <title>Genome architecture and evolution of a unichromosomal asexual nematode.</title>
        <authorList>
            <person name="Fradin H."/>
            <person name="Zegar C."/>
            <person name="Gutwein M."/>
            <person name="Lucas J."/>
            <person name="Kovtun M."/>
            <person name="Corcoran D."/>
            <person name="Baugh L.R."/>
            <person name="Kiontke K."/>
            <person name="Gunsalus K."/>
            <person name="Fitch D.H."/>
            <person name="Piano F."/>
        </authorList>
    </citation>
    <scope>NUCLEOTIDE SEQUENCE [LARGE SCALE GENOMIC DNA]</scope>
    <source>
        <strain evidence="1">PF1309</strain>
    </source>
</reference>
<proteinExistence type="predicted"/>
<dbReference type="Proteomes" id="UP000218231">
    <property type="component" value="Unassembled WGS sequence"/>
</dbReference>
<keyword evidence="2" id="KW-1185">Reference proteome</keyword>
<gene>
    <name evidence="1" type="ORF">WR25_05073</name>
</gene>
<accession>A0A2A2M304</accession>